<dbReference type="EC" id="2.8.1.12" evidence="4"/>
<proteinExistence type="inferred from homology"/>
<keyword evidence="6" id="KW-1133">Transmembrane helix</keyword>
<comment type="pathway">
    <text evidence="4">Cofactor biosynthesis; molybdopterin biosynthesis.</text>
</comment>
<feature type="compositionally biased region" description="Basic and acidic residues" evidence="5">
    <location>
        <begin position="188"/>
        <end position="217"/>
    </location>
</feature>
<dbReference type="GeneID" id="98114612"/>
<keyword evidence="3 4" id="KW-0501">Molybdenum cofactor biosynthesis</keyword>
<feature type="binding site" evidence="4">
    <location>
        <begin position="132"/>
        <end position="133"/>
    </location>
    <ligand>
        <name>substrate</name>
    </ligand>
</feature>
<feature type="binding site" evidence="4">
    <location>
        <begin position="155"/>
        <end position="157"/>
    </location>
    <ligand>
        <name>substrate</name>
    </ligand>
</feature>
<keyword evidence="8" id="KW-1185">Reference proteome</keyword>
<feature type="binding site" evidence="4">
    <location>
        <position position="148"/>
    </location>
    <ligand>
        <name>substrate</name>
    </ligand>
</feature>
<protein>
    <recommendedName>
        <fullName evidence="4">Molybdopterin synthase catalytic subunit</fullName>
        <ecNumber evidence="4">2.8.1.12</ecNumber>
    </recommendedName>
    <alternativeName>
        <fullName evidence="4">Common component for nitrate reductase and xanthine dehydrogenase protein H</fullName>
    </alternativeName>
    <alternativeName>
        <fullName evidence="4">Molybdenum cofactor synthesis protein 2 large subunit</fullName>
    </alternativeName>
    <alternativeName>
        <fullName evidence="4">Molybdenum cofactor synthesis protein 2B</fullName>
        <shortName evidence="4">MOCS2B</shortName>
    </alternativeName>
</protein>
<comment type="catalytic activity">
    <reaction evidence="4">
        <text>2 [molybdopterin-synthase sulfur-carrier protein]-C-terminal-Gly-aminoethanethioate + cyclic pyranopterin phosphate + H2O = molybdopterin + 2 [molybdopterin-synthase sulfur-carrier protein]-C-terminal Gly-Gly + 2 H(+)</text>
        <dbReference type="Rhea" id="RHEA:26333"/>
        <dbReference type="Rhea" id="RHEA-COMP:12202"/>
        <dbReference type="Rhea" id="RHEA-COMP:19907"/>
        <dbReference type="ChEBI" id="CHEBI:15377"/>
        <dbReference type="ChEBI" id="CHEBI:15378"/>
        <dbReference type="ChEBI" id="CHEBI:58698"/>
        <dbReference type="ChEBI" id="CHEBI:59648"/>
        <dbReference type="ChEBI" id="CHEBI:90778"/>
        <dbReference type="ChEBI" id="CHEBI:232372"/>
        <dbReference type="EC" id="2.8.1.12"/>
    </reaction>
</comment>
<comment type="subunit">
    <text evidence="4">Heterotetramer; composed of 2 small (MOCS2A) and 2 large (MOCS2B) subunits.</text>
</comment>
<dbReference type="CDD" id="cd00756">
    <property type="entry name" value="MoaE"/>
    <property type="match status" value="1"/>
</dbReference>
<feature type="transmembrane region" description="Helical" evidence="6">
    <location>
        <begin position="37"/>
        <end position="58"/>
    </location>
</feature>
<dbReference type="PANTHER" id="PTHR23404">
    <property type="entry name" value="MOLYBDOPTERIN SYNTHASE RELATED"/>
    <property type="match status" value="1"/>
</dbReference>
<feature type="region of interest" description="Disordered" evidence="5">
    <location>
        <begin position="177"/>
        <end position="260"/>
    </location>
</feature>
<evidence type="ECO:0000256" key="6">
    <source>
        <dbReference type="SAM" id="Phobius"/>
    </source>
</evidence>
<evidence type="ECO:0000256" key="1">
    <source>
        <dbReference type="ARBA" id="ARBA00022490"/>
    </source>
</evidence>
<comment type="function">
    <text evidence="4">Catalytic subunit of the molybdopterin synthase complex, a complex that catalyzes the conversion of precursor Z into molybdopterin. Acts by mediating the incorporation of 2 sulfur atoms from thiocarboxylated MOCS2A into precursor Z to generate a dithiolene group.</text>
</comment>
<dbReference type="InterPro" id="IPR036563">
    <property type="entry name" value="MoaE_sf"/>
</dbReference>
<sequence length="260" mass="28639">MPSPETWTMSEESCYVGLTFDHLSVKDAMDRVRSPQAGAIVVFVGMFLFYTISIKALWLTNGHPGTTRDNFDGKTVKELQYSAYNKMALRTMMSICREMVANFGLNGISMIHRLGSVPIGEESIVIAVSSPHRKAAWEAGEEALEQCKAKVQVWKREEFDDGEGVWRANRDGAKGVKVEETVAAEPGSSHETRAKGEPEAKRLRRTDDGRSQERQLDADVSNLRTEDTNALGNSPSSPKEFDGSGSEPAGHELSTNAQEL</sequence>
<dbReference type="Pfam" id="PF02391">
    <property type="entry name" value="MoaE"/>
    <property type="match status" value="1"/>
</dbReference>
<evidence type="ECO:0000256" key="4">
    <source>
        <dbReference type="HAMAP-Rule" id="MF_03052"/>
    </source>
</evidence>
<evidence type="ECO:0000256" key="5">
    <source>
        <dbReference type="SAM" id="MobiDB-lite"/>
    </source>
</evidence>
<dbReference type="HAMAP" id="MF_03052">
    <property type="entry name" value="MOC2B"/>
    <property type="match status" value="1"/>
</dbReference>
<organism evidence="7 8">
    <name type="scientific">Ceratocystis lukuohia</name>
    <dbReference type="NCBI Taxonomy" id="2019550"/>
    <lineage>
        <taxon>Eukaryota</taxon>
        <taxon>Fungi</taxon>
        <taxon>Dikarya</taxon>
        <taxon>Ascomycota</taxon>
        <taxon>Pezizomycotina</taxon>
        <taxon>Sordariomycetes</taxon>
        <taxon>Hypocreomycetidae</taxon>
        <taxon>Microascales</taxon>
        <taxon>Ceratocystidaceae</taxon>
        <taxon>Ceratocystis</taxon>
    </lineage>
</organism>
<reference evidence="7 8" key="1">
    <citation type="submission" date="2020-05" db="EMBL/GenBank/DDBJ databases">
        <title>Ceratocystis lukuohia genome.</title>
        <authorList>
            <person name="Harrington T.C."/>
            <person name="Kim K."/>
            <person name="Mayers C.G."/>
        </authorList>
    </citation>
    <scope>NUCLEOTIDE SEQUENCE [LARGE SCALE GENOMIC DNA]</scope>
    <source>
        <strain evidence="7 8">C4212</strain>
    </source>
</reference>
<evidence type="ECO:0000313" key="8">
    <source>
        <dbReference type="Proteomes" id="UP001610728"/>
    </source>
</evidence>
<dbReference type="Proteomes" id="UP001610728">
    <property type="component" value="Unassembled WGS sequence"/>
</dbReference>
<name>A0ABR4MRV1_9PEZI</name>
<keyword evidence="6" id="KW-0812">Transmembrane</keyword>
<comment type="caution">
    <text evidence="7">The sequence shown here is derived from an EMBL/GenBank/DDBJ whole genome shotgun (WGS) entry which is preliminary data.</text>
</comment>
<evidence type="ECO:0000313" key="7">
    <source>
        <dbReference type="EMBL" id="KAL2891008.1"/>
    </source>
</evidence>
<dbReference type="EMBL" id="JABSNW010000001">
    <property type="protein sequence ID" value="KAL2891008.1"/>
    <property type="molecule type" value="Genomic_DNA"/>
</dbReference>
<feature type="compositionally biased region" description="Polar residues" evidence="5">
    <location>
        <begin position="228"/>
        <end position="237"/>
    </location>
</feature>
<dbReference type="RefSeq" id="XP_070862188.1">
    <property type="nucleotide sequence ID" value="XM_070999695.1"/>
</dbReference>
<evidence type="ECO:0000256" key="3">
    <source>
        <dbReference type="ARBA" id="ARBA00023150"/>
    </source>
</evidence>
<dbReference type="InterPro" id="IPR028888">
    <property type="entry name" value="MOCS2B_euk"/>
</dbReference>
<dbReference type="Gene3D" id="3.90.1170.40">
    <property type="entry name" value="Molybdopterin biosynthesis MoaE subunit"/>
    <property type="match status" value="1"/>
</dbReference>
<dbReference type="SUPFAM" id="SSF54690">
    <property type="entry name" value="Molybdopterin synthase subunit MoaE"/>
    <property type="match status" value="1"/>
</dbReference>
<accession>A0ABR4MRV1</accession>
<keyword evidence="2 4" id="KW-0808">Transferase</keyword>
<dbReference type="InterPro" id="IPR003448">
    <property type="entry name" value="Mopterin_biosynth_MoaE"/>
</dbReference>
<evidence type="ECO:0000256" key="2">
    <source>
        <dbReference type="ARBA" id="ARBA00022679"/>
    </source>
</evidence>
<comment type="subcellular location">
    <subcellularLocation>
        <location evidence="4">Cytoplasm</location>
    </subcellularLocation>
</comment>
<keyword evidence="6" id="KW-0472">Membrane</keyword>
<comment type="similarity">
    <text evidence="4">Belongs to the MoaE family. MOCS2B subfamily.</text>
</comment>
<keyword evidence="1 4" id="KW-0963">Cytoplasm</keyword>
<gene>
    <name evidence="4" type="primary">cnxH</name>
    <name evidence="7" type="ORF">HOO65_010366</name>
</gene>